<evidence type="ECO:0000256" key="3">
    <source>
        <dbReference type="SAM" id="MobiDB-lite"/>
    </source>
</evidence>
<feature type="compositionally biased region" description="Low complexity" evidence="3">
    <location>
        <begin position="1310"/>
        <end position="1322"/>
    </location>
</feature>
<dbReference type="InterPro" id="IPR017927">
    <property type="entry name" value="FAD-bd_FR_type"/>
</dbReference>
<evidence type="ECO:0000259" key="6">
    <source>
        <dbReference type="PROSITE" id="PS51384"/>
    </source>
</evidence>
<dbReference type="InterPro" id="IPR013112">
    <property type="entry name" value="FAD-bd_8"/>
</dbReference>
<dbReference type="InterPro" id="IPR000719">
    <property type="entry name" value="Prot_kinase_dom"/>
</dbReference>
<dbReference type="Gene3D" id="2.40.30.10">
    <property type="entry name" value="Translation factors"/>
    <property type="match status" value="1"/>
</dbReference>
<dbReference type="EMBL" id="BLLK01000074">
    <property type="protein sequence ID" value="GFH61586.1"/>
    <property type="molecule type" value="Genomic_DNA"/>
</dbReference>
<dbReference type="FunFam" id="1.10.510.10:FF:000571">
    <property type="entry name" value="Maternal embryonic leucine zipper kinase"/>
    <property type="match status" value="1"/>
</dbReference>
<dbReference type="GO" id="GO:0005524">
    <property type="term" value="F:ATP binding"/>
    <property type="evidence" value="ECO:0007669"/>
    <property type="project" value="UniProtKB-KW"/>
</dbReference>
<dbReference type="SUPFAM" id="SSF52343">
    <property type="entry name" value="Ferredoxin reductase-like, C-terminal NADP-linked domain"/>
    <property type="match status" value="1"/>
</dbReference>
<feature type="region of interest" description="Disordered" evidence="3">
    <location>
        <begin position="1367"/>
        <end position="1394"/>
    </location>
</feature>
<feature type="compositionally biased region" description="Polar residues" evidence="3">
    <location>
        <begin position="1279"/>
        <end position="1297"/>
    </location>
</feature>
<proteinExistence type="predicted"/>
<dbReference type="PROSITE" id="PS50011">
    <property type="entry name" value="PROTEIN_KINASE_DOM"/>
    <property type="match status" value="1"/>
</dbReference>
<dbReference type="InterPro" id="IPR017938">
    <property type="entry name" value="Riboflavin_synthase-like_b-brl"/>
</dbReference>
<feature type="transmembrane region" description="Helical" evidence="4">
    <location>
        <begin position="567"/>
        <end position="583"/>
    </location>
</feature>
<evidence type="ECO:0000256" key="2">
    <source>
        <dbReference type="ARBA" id="ARBA00022840"/>
    </source>
</evidence>
<dbReference type="Gene3D" id="3.40.50.80">
    <property type="entry name" value="Nucleotide-binding domain of ferredoxin-NADP reductase (FNR) module"/>
    <property type="match status" value="1"/>
</dbReference>
<feature type="region of interest" description="Disordered" evidence="3">
    <location>
        <begin position="1339"/>
        <end position="1358"/>
    </location>
</feature>
<evidence type="ECO:0000256" key="1">
    <source>
        <dbReference type="ARBA" id="ARBA00022741"/>
    </source>
</evidence>
<feature type="compositionally biased region" description="Polar residues" evidence="3">
    <location>
        <begin position="1253"/>
        <end position="1270"/>
    </location>
</feature>
<name>A0AAD3DC19_9STRA</name>
<dbReference type="Pfam" id="PF00069">
    <property type="entry name" value="Pkinase"/>
    <property type="match status" value="1"/>
</dbReference>
<feature type="region of interest" description="Disordered" evidence="3">
    <location>
        <begin position="1409"/>
        <end position="1428"/>
    </location>
</feature>
<feature type="transmembrane region" description="Helical" evidence="4">
    <location>
        <begin position="183"/>
        <end position="203"/>
    </location>
</feature>
<dbReference type="GO" id="GO:0004672">
    <property type="term" value="F:protein kinase activity"/>
    <property type="evidence" value="ECO:0007669"/>
    <property type="project" value="InterPro"/>
</dbReference>
<comment type="caution">
    <text evidence="7">The sequence shown here is derived from an EMBL/GenBank/DDBJ whole genome shotgun (WGS) entry which is preliminary data.</text>
</comment>
<evidence type="ECO:0000259" key="5">
    <source>
        <dbReference type="PROSITE" id="PS50011"/>
    </source>
</evidence>
<keyword evidence="4" id="KW-0812">Transmembrane</keyword>
<feature type="region of interest" description="Disordered" evidence="3">
    <location>
        <begin position="830"/>
        <end position="851"/>
    </location>
</feature>
<dbReference type="CDD" id="cd06186">
    <property type="entry name" value="NOX_Duox_like_FAD_NADP"/>
    <property type="match status" value="1"/>
</dbReference>
<feature type="transmembrane region" description="Helical" evidence="4">
    <location>
        <begin position="137"/>
        <end position="162"/>
    </location>
</feature>
<feature type="compositionally biased region" description="Basic and acidic residues" evidence="3">
    <location>
        <begin position="1339"/>
        <end position="1353"/>
    </location>
</feature>
<keyword evidence="7" id="KW-0808">Transferase</keyword>
<dbReference type="GO" id="GO:0016491">
    <property type="term" value="F:oxidoreductase activity"/>
    <property type="evidence" value="ECO:0007669"/>
    <property type="project" value="InterPro"/>
</dbReference>
<dbReference type="SMART" id="SM00220">
    <property type="entry name" value="S_TKc"/>
    <property type="match status" value="1"/>
</dbReference>
<dbReference type="SUPFAM" id="SSF56112">
    <property type="entry name" value="Protein kinase-like (PK-like)"/>
    <property type="match status" value="1"/>
</dbReference>
<dbReference type="PANTHER" id="PTHR24347">
    <property type="entry name" value="SERINE/THREONINE-PROTEIN KINASE"/>
    <property type="match status" value="1"/>
</dbReference>
<evidence type="ECO:0000313" key="7">
    <source>
        <dbReference type="EMBL" id="GFH61586.1"/>
    </source>
</evidence>
<feature type="compositionally biased region" description="Basic and acidic residues" evidence="3">
    <location>
        <begin position="1298"/>
        <end position="1308"/>
    </location>
</feature>
<feature type="compositionally biased region" description="Polar residues" evidence="3">
    <location>
        <begin position="1"/>
        <end position="17"/>
    </location>
</feature>
<keyword evidence="4" id="KW-0472">Membrane</keyword>
<feature type="transmembrane region" description="Helical" evidence="4">
    <location>
        <begin position="476"/>
        <end position="495"/>
    </location>
</feature>
<keyword evidence="8" id="KW-1185">Reference proteome</keyword>
<feature type="transmembrane region" description="Helical" evidence="4">
    <location>
        <begin position="49"/>
        <end position="69"/>
    </location>
</feature>
<accession>A0AAD3DC19</accession>
<keyword evidence="4" id="KW-1133">Transmembrane helix</keyword>
<keyword evidence="1" id="KW-0547">Nucleotide-binding</keyword>
<keyword evidence="7" id="KW-0418">Kinase</keyword>
<dbReference type="Pfam" id="PF08022">
    <property type="entry name" value="FAD_binding_8"/>
    <property type="match status" value="1"/>
</dbReference>
<reference evidence="7 8" key="1">
    <citation type="journal article" date="2021" name="Sci. Rep.">
        <title>The genome of the diatom Chaetoceros tenuissimus carries an ancient integrated fragment of an extant virus.</title>
        <authorList>
            <person name="Hongo Y."/>
            <person name="Kimura K."/>
            <person name="Takaki Y."/>
            <person name="Yoshida Y."/>
            <person name="Baba S."/>
            <person name="Kobayashi G."/>
            <person name="Nagasaki K."/>
            <person name="Hano T."/>
            <person name="Tomaru Y."/>
        </authorList>
    </citation>
    <scope>NUCLEOTIDE SEQUENCE [LARGE SCALE GENOMIC DNA]</scope>
    <source>
        <strain evidence="7 8">NIES-3715</strain>
    </source>
</reference>
<dbReference type="InterPro" id="IPR011009">
    <property type="entry name" value="Kinase-like_dom_sf"/>
</dbReference>
<evidence type="ECO:0000256" key="4">
    <source>
        <dbReference type="SAM" id="Phobius"/>
    </source>
</evidence>
<dbReference type="PROSITE" id="PS00108">
    <property type="entry name" value="PROTEIN_KINASE_ST"/>
    <property type="match status" value="1"/>
</dbReference>
<dbReference type="InterPro" id="IPR039261">
    <property type="entry name" value="FNR_nucleotide-bd"/>
</dbReference>
<feature type="compositionally biased region" description="Polar residues" evidence="3">
    <location>
        <begin position="838"/>
        <end position="848"/>
    </location>
</feature>
<dbReference type="SUPFAM" id="SSF63380">
    <property type="entry name" value="Riboflavin synthase domain-like"/>
    <property type="match status" value="1"/>
</dbReference>
<keyword evidence="2" id="KW-0067">ATP-binding</keyword>
<dbReference type="Gene3D" id="1.10.510.10">
    <property type="entry name" value="Transferase(Phosphotransferase) domain 1"/>
    <property type="match status" value="1"/>
</dbReference>
<dbReference type="InterPro" id="IPR008271">
    <property type="entry name" value="Ser/Thr_kinase_AS"/>
</dbReference>
<feature type="region of interest" description="Disordered" evidence="3">
    <location>
        <begin position="1"/>
        <end position="22"/>
    </location>
</feature>
<feature type="compositionally biased region" description="Low complexity" evidence="3">
    <location>
        <begin position="1240"/>
        <end position="1252"/>
    </location>
</feature>
<gene>
    <name evidence="7" type="ORF">CTEN210_18062</name>
</gene>
<dbReference type="Proteomes" id="UP001054902">
    <property type="component" value="Unassembled WGS sequence"/>
</dbReference>
<evidence type="ECO:0000313" key="8">
    <source>
        <dbReference type="Proteomes" id="UP001054902"/>
    </source>
</evidence>
<feature type="domain" description="Protein kinase" evidence="5">
    <location>
        <begin position="925"/>
        <end position="1184"/>
    </location>
</feature>
<protein>
    <submittedName>
        <fullName evidence="7">Kinase domain-containing protein</fullName>
    </submittedName>
</protein>
<feature type="transmembrane region" description="Helical" evidence="4">
    <location>
        <begin position="534"/>
        <end position="555"/>
    </location>
</feature>
<dbReference type="Gene3D" id="3.30.200.20">
    <property type="entry name" value="Phosphorylase Kinase, domain 1"/>
    <property type="match status" value="1"/>
</dbReference>
<feature type="transmembrane region" description="Helical" evidence="4">
    <location>
        <begin position="209"/>
        <end position="229"/>
    </location>
</feature>
<dbReference type="PROSITE" id="PS51384">
    <property type="entry name" value="FAD_FR"/>
    <property type="match status" value="1"/>
</dbReference>
<feature type="transmembrane region" description="Helical" evidence="4">
    <location>
        <begin position="507"/>
        <end position="527"/>
    </location>
</feature>
<sequence length="1485" mass="168426">MASTRTRNSQAKVSPTSAFDEENTDDKLSLTHASWLLQKAARLYANRKLALLLISHVLATLVIFGHYGMTKYFVRNESLPMDEMNRTLKIVAPTIAYGTKHMIHFQLCMLPLTMCRYSIAHLSQTTLFRFIPFEDFAGYHILVGYALVAFVFLAFFAFMVYYSIACASGEASFCKGFSSEIMITGYILFALFMTVGISSYYRFQIRYKWFYNIHQLVFVAFFFAIIHTIDRIQRSQGGRSQVYLWISASLIWYISDRATLYTKGRHFTTIEGYQAINSLKQDEMDNGQVQDNGVIVLKLKKPKFFHFVAGHHAKLRIVDIDNSWHPFTIASSPDSELLEFYIKVNGSGTWTFNLLSLIRQRHSNMGETEKIRVEVMGPSGTPIPYSNEYSDALLIGSGTGFVPSLSILQQHIEKCLKLDPASYKAQKEKEQRKLEGLVKKEVNSDSDRFVGSVRMASSQEREDKAKAAKQEVYKHLTTFIGFIIGFVTLAFTLSWNNLPYEVSSNFASILIAGTALFEGLYLILILTKQEIPSLGFFVNAFALLIAMIGNWYWMIYKGMNKLAFGDLFFYAVFMLFIMCRFWYEICQEIHINPLLATSQTRTDVNVYNTVTFVWIERSVDVVDEILPLFIELWSKLEMAWGTELANETFKFRIYCTDRNRDACEELLEKAQNSRLKSMYGNIFAFSRPSFPSVFERHSLDLNSMRDISSTIVAFCGSSGVGSMIQDAYVMNEIWKASIGLLGHHAELQVHSYGGLFANKKKGIPKKSSSRHPIADMRQSIQVAWNISWESSYAKQVISDEFSPPTPSNYIEYGNSSRRISTPALDAIRSRKRDIENKYGSQEDSSYSEGNKRASLIEKQNIMKEFAAKDNSRRSLHSNPTQDEKKRMDRQNTMKLLAGRASSRKSVLSALSNSGHNIDDIFSSQFTKRYSIGGDEFVGIRKVTLRATNASFAAKIYARARMTKKEDIELQREILFMRELQHENIIALHDVFNETEICGFVMDLATGGDVFDRLMNRTSYSELDARNSVLSLLSAIHHCHERRIAHRDIKPENLLIVQDVFQNKEIVKLADFGFAIKAKNESCLVTQCGSPLYVSPEILHGIPYGTKTDLWSIGVMSYILLCGYPPFVGENSKNLFRVIKRGKFTFSERYWEAITSEAKQFISSLLVSDPKERFDTSQALRHPWMTMEPDTFTDLAASLQKLKLFNAKRKLRQAVFSLIATNKLTSLGLRFNSANAEDNTSSDAASRSRAFSSVTMDTSPTNSSSTLQTEQSLEDFPEGTNETMHTSLTLSGSSSQNEYRLEESQKNNEKSTSAANISSSSQADESPQEPEVEQFIDHPSSHYDEVNDDSKDQDNGQNRTKAIRSKIAHLINGVKSSRKSEESATSEKATSYSKQTDISDLIENVQVRSASGQQEKMMQPVSKHNIGDGGSKTVAKEFVSSQTSLYTGQYHAQLLQNEKGKNISKVIEHTETRSRQNYFEYFGGRR</sequence>
<feature type="region of interest" description="Disordered" evidence="3">
    <location>
        <begin position="866"/>
        <end position="889"/>
    </location>
</feature>
<feature type="domain" description="FAD-binding FR-type" evidence="6">
    <location>
        <begin position="263"/>
        <end position="385"/>
    </location>
</feature>
<feature type="region of interest" description="Disordered" evidence="3">
    <location>
        <begin position="1233"/>
        <end position="1332"/>
    </location>
</feature>
<dbReference type="CDD" id="cd05117">
    <property type="entry name" value="STKc_CAMK"/>
    <property type="match status" value="1"/>
</dbReference>
<organism evidence="7 8">
    <name type="scientific">Chaetoceros tenuissimus</name>
    <dbReference type="NCBI Taxonomy" id="426638"/>
    <lineage>
        <taxon>Eukaryota</taxon>
        <taxon>Sar</taxon>
        <taxon>Stramenopiles</taxon>
        <taxon>Ochrophyta</taxon>
        <taxon>Bacillariophyta</taxon>
        <taxon>Coscinodiscophyceae</taxon>
        <taxon>Chaetocerotophycidae</taxon>
        <taxon>Chaetocerotales</taxon>
        <taxon>Chaetocerotaceae</taxon>
        <taxon>Chaetoceros</taxon>
    </lineage>
</organism>